<sequence>MFDTEASDEARQLIDQLRAQHRASAVAQAEEVFALTALCRAHVACDLSVGISHPTAGEFAATQAATALHMTEGAVNRLIEIGLALDDDLPLARAAFAIGDMDLAQVRVIVDAIVNVHPDVVAALEKKLVGAAQTQNPSRLRQTARRWIAAHDPDGFPRRTATGCRCADVVDAAARDGEFGLRRGSPHPRSTSGGCSRRTRRRHWLPVIARVAATIAARQLPTLEHHGSRLSTSAYRSTHCSVSVSTRASSTDSARSTPILPACWQRTAAGS</sequence>
<dbReference type="Pfam" id="PF02720">
    <property type="entry name" value="DUF222"/>
    <property type="match status" value="1"/>
</dbReference>
<evidence type="ECO:0000313" key="2">
    <source>
        <dbReference type="EMBL" id="KAA0022598.1"/>
    </source>
</evidence>
<gene>
    <name evidence="2" type="ORF">FOY51_12960</name>
</gene>
<dbReference type="EMBL" id="VLNY01000005">
    <property type="protein sequence ID" value="KAA0022598.1"/>
    <property type="molecule type" value="Genomic_DNA"/>
</dbReference>
<evidence type="ECO:0000259" key="1">
    <source>
        <dbReference type="Pfam" id="PF02720"/>
    </source>
</evidence>
<organism evidence="2 3">
    <name type="scientific">Antrihabitans cavernicola</name>
    <dbReference type="NCBI Taxonomy" id="2495913"/>
    <lineage>
        <taxon>Bacteria</taxon>
        <taxon>Bacillati</taxon>
        <taxon>Actinomycetota</taxon>
        <taxon>Actinomycetes</taxon>
        <taxon>Mycobacteriales</taxon>
        <taxon>Nocardiaceae</taxon>
        <taxon>Antrihabitans</taxon>
    </lineage>
</organism>
<evidence type="ECO:0000313" key="3">
    <source>
        <dbReference type="Proteomes" id="UP000322244"/>
    </source>
</evidence>
<dbReference type="AlphaFoldDB" id="A0A5A7S8W7"/>
<proteinExistence type="predicted"/>
<feature type="domain" description="DUF222" evidence="1">
    <location>
        <begin position="21"/>
        <end position="159"/>
    </location>
</feature>
<name>A0A5A7S8W7_9NOCA</name>
<dbReference type="InterPro" id="IPR003870">
    <property type="entry name" value="DUF222"/>
</dbReference>
<dbReference type="Proteomes" id="UP000322244">
    <property type="component" value="Unassembled WGS sequence"/>
</dbReference>
<dbReference type="OrthoDB" id="5244772at2"/>
<protein>
    <submittedName>
        <fullName evidence="2">DUF222 domain-containing protein</fullName>
    </submittedName>
</protein>
<reference evidence="2 3" key="1">
    <citation type="submission" date="2019-07" db="EMBL/GenBank/DDBJ databases">
        <title>Rhodococcus cavernicolus sp. nov., isolated from a cave.</title>
        <authorList>
            <person name="Lee S.D."/>
        </authorList>
    </citation>
    <scope>NUCLEOTIDE SEQUENCE [LARGE SCALE GENOMIC DNA]</scope>
    <source>
        <strain evidence="2 3">C1-24</strain>
    </source>
</reference>
<keyword evidence="3" id="KW-1185">Reference proteome</keyword>
<accession>A0A5A7S8W7</accession>
<comment type="caution">
    <text evidence="2">The sequence shown here is derived from an EMBL/GenBank/DDBJ whole genome shotgun (WGS) entry which is preliminary data.</text>
</comment>